<evidence type="ECO:0000313" key="1">
    <source>
        <dbReference type="EMBL" id="GBB94123.1"/>
    </source>
</evidence>
<gene>
    <name evidence="1" type="ORF">RclHR1_00230001</name>
</gene>
<accession>A0A2Z6QUW4</accession>
<evidence type="ECO:0000313" key="2">
    <source>
        <dbReference type="Proteomes" id="UP000247702"/>
    </source>
</evidence>
<sequence length="94" mass="11231">MPLPSPYSKIFIYIMQRGEIKLHRIKKKILVIETKKKKFFFPYKNTNFLGHRLKDAIRLGHEECLLVGALSFLRLQLKLLPVAKLYVEFTCFYR</sequence>
<reference evidence="1 2" key="1">
    <citation type="submission" date="2017-11" db="EMBL/GenBank/DDBJ databases">
        <title>The genome of Rhizophagus clarus HR1 reveals common genetic basis of auxotrophy among arbuscular mycorrhizal fungi.</title>
        <authorList>
            <person name="Kobayashi Y."/>
        </authorList>
    </citation>
    <scope>NUCLEOTIDE SEQUENCE [LARGE SCALE GENOMIC DNA]</scope>
    <source>
        <strain evidence="1 2">HR1</strain>
    </source>
</reference>
<dbReference type="Proteomes" id="UP000247702">
    <property type="component" value="Unassembled WGS sequence"/>
</dbReference>
<organism evidence="1 2">
    <name type="scientific">Rhizophagus clarus</name>
    <dbReference type="NCBI Taxonomy" id="94130"/>
    <lineage>
        <taxon>Eukaryota</taxon>
        <taxon>Fungi</taxon>
        <taxon>Fungi incertae sedis</taxon>
        <taxon>Mucoromycota</taxon>
        <taxon>Glomeromycotina</taxon>
        <taxon>Glomeromycetes</taxon>
        <taxon>Glomerales</taxon>
        <taxon>Glomeraceae</taxon>
        <taxon>Rhizophagus</taxon>
    </lineage>
</organism>
<keyword evidence="2" id="KW-1185">Reference proteome</keyword>
<name>A0A2Z6QUW4_9GLOM</name>
<protein>
    <submittedName>
        <fullName evidence="1">Uncharacterized protein</fullName>
    </submittedName>
</protein>
<proteinExistence type="predicted"/>
<dbReference type="AlphaFoldDB" id="A0A2Z6QUW4"/>
<dbReference type="EMBL" id="BEXD01001446">
    <property type="protein sequence ID" value="GBB94123.1"/>
    <property type="molecule type" value="Genomic_DNA"/>
</dbReference>
<comment type="caution">
    <text evidence="1">The sequence shown here is derived from an EMBL/GenBank/DDBJ whole genome shotgun (WGS) entry which is preliminary data.</text>
</comment>